<evidence type="ECO:0000256" key="1">
    <source>
        <dbReference type="SAM" id="MobiDB-lite"/>
    </source>
</evidence>
<dbReference type="Pfam" id="PF14530">
    <property type="entry name" value="DUF4439"/>
    <property type="match status" value="1"/>
</dbReference>
<feature type="compositionally biased region" description="Low complexity" evidence="1">
    <location>
        <begin position="126"/>
        <end position="143"/>
    </location>
</feature>
<feature type="region of interest" description="Disordered" evidence="1">
    <location>
        <begin position="197"/>
        <end position="286"/>
    </location>
</feature>
<feature type="compositionally biased region" description="Low complexity" evidence="1">
    <location>
        <begin position="197"/>
        <end position="266"/>
    </location>
</feature>
<gene>
    <name evidence="4" type="ORF">AB5L97_07315</name>
</gene>
<evidence type="ECO:0000256" key="2">
    <source>
        <dbReference type="SAM" id="Phobius"/>
    </source>
</evidence>
<dbReference type="EMBL" id="CP163302">
    <property type="protein sequence ID" value="XDP46803.1"/>
    <property type="molecule type" value="Genomic_DNA"/>
</dbReference>
<evidence type="ECO:0000313" key="4">
    <source>
        <dbReference type="EMBL" id="XDP46803.1"/>
    </source>
</evidence>
<feature type="region of interest" description="Disordered" evidence="1">
    <location>
        <begin position="1"/>
        <end position="24"/>
    </location>
</feature>
<feature type="domain" description="DUF4439" evidence="3">
    <location>
        <begin position="296"/>
        <end position="419"/>
    </location>
</feature>
<sequence>MNSTTPPSPDPARPDAGAARQESARRVRPWVWAVALGAAAVVGAGASLVAAPPPPATPPTASAAAMTRAHDDAARLAAMARLLARSPTVPDDAARRGALHAADVLDLQAGVLAASLPSPGPSTSASQGAVSGPSSESSSDVQDSPALVITGLSASAAARASDLRSVDGPTAALLASVAAGQALEAARYAHAAGAPIPAPTLTAPEPTATPPSAGQSTGSSTPSTASAGPATSSGGPSACSAPASQPQPQSMSPSQPRSPSQSPSATNSALPATQSLSPAPSDGAENGQSAFVAVEQAEQAAVWTYTVLAARTEAAARTSNLAAAGLHQAQLRSLVVLAERACAALPAPDAGFGLAADAGTPAQLAALEQSVAAAWSGLVGASTPDFRTTAAEGLLGAARRADAVGAQSTLEASAFPGHAAGRAEAEALGSAATRTASATSAAPSPGH</sequence>
<feature type="transmembrane region" description="Helical" evidence="2">
    <location>
        <begin position="30"/>
        <end position="51"/>
    </location>
</feature>
<proteinExistence type="predicted"/>
<dbReference type="AlphaFoldDB" id="A0AB39L8N6"/>
<organism evidence="4">
    <name type="scientific">Sinomonas puerhi</name>
    <dbReference type="NCBI Taxonomy" id="3238584"/>
    <lineage>
        <taxon>Bacteria</taxon>
        <taxon>Bacillati</taxon>
        <taxon>Actinomycetota</taxon>
        <taxon>Actinomycetes</taxon>
        <taxon>Micrococcales</taxon>
        <taxon>Micrococcaceae</taxon>
        <taxon>Sinomonas</taxon>
    </lineage>
</organism>
<dbReference type="SUPFAM" id="SSF47240">
    <property type="entry name" value="Ferritin-like"/>
    <property type="match status" value="1"/>
</dbReference>
<feature type="region of interest" description="Disordered" evidence="1">
    <location>
        <begin position="116"/>
        <end position="143"/>
    </location>
</feature>
<feature type="compositionally biased region" description="Polar residues" evidence="1">
    <location>
        <begin position="267"/>
        <end position="278"/>
    </location>
</feature>
<evidence type="ECO:0000259" key="3">
    <source>
        <dbReference type="Pfam" id="PF14530"/>
    </source>
</evidence>
<dbReference type="KEGG" id="spue:AB5L97_07315"/>
<name>A0AB39L8N6_9MICC</name>
<accession>A0AB39L8N6</accession>
<feature type="region of interest" description="Disordered" evidence="1">
    <location>
        <begin position="421"/>
        <end position="447"/>
    </location>
</feature>
<dbReference type="InterPro" id="IPR009078">
    <property type="entry name" value="Ferritin-like_SF"/>
</dbReference>
<keyword evidence="2" id="KW-0472">Membrane</keyword>
<keyword evidence="2" id="KW-1133">Transmembrane helix</keyword>
<dbReference type="InterPro" id="IPR029447">
    <property type="entry name" value="DUF4439"/>
</dbReference>
<keyword evidence="2" id="KW-0812">Transmembrane</keyword>
<dbReference type="InterPro" id="IPR012347">
    <property type="entry name" value="Ferritin-like"/>
</dbReference>
<dbReference type="RefSeq" id="WP_369047037.1">
    <property type="nucleotide sequence ID" value="NZ_CP163302.1"/>
</dbReference>
<reference evidence="4" key="1">
    <citation type="submission" date="2024-07" db="EMBL/GenBank/DDBJ databases">
        <authorList>
            <person name="fu j."/>
        </authorList>
    </citation>
    <scope>NUCLEOTIDE SEQUENCE</scope>
    <source>
        <strain evidence="4">P10A9</strain>
    </source>
</reference>
<protein>
    <submittedName>
        <fullName evidence="4">DUF4439 domain-containing protein</fullName>
    </submittedName>
</protein>
<feature type="compositionally biased region" description="Low complexity" evidence="1">
    <location>
        <begin position="430"/>
        <end position="447"/>
    </location>
</feature>
<dbReference type="Gene3D" id="1.20.1260.10">
    <property type="match status" value="1"/>
</dbReference>
<feature type="compositionally biased region" description="Pro residues" evidence="1">
    <location>
        <begin position="1"/>
        <end position="11"/>
    </location>
</feature>